<reference evidence="1" key="1">
    <citation type="submission" date="2021-01" db="EMBL/GenBank/DDBJ databases">
        <title>Fulvivirga kasyanovii gen. nov., sp nov., a novel member of the phylum Bacteroidetes isolated from seawater in a mussel farm.</title>
        <authorList>
            <person name="Zhao L.-H."/>
            <person name="Wang Z.-J."/>
        </authorList>
    </citation>
    <scope>NUCLEOTIDE SEQUENCE</scope>
    <source>
        <strain evidence="1">2943</strain>
    </source>
</reference>
<evidence type="ECO:0000313" key="2">
    <source>
        <dbReference type="Proteomes" id="UP000659388"/>
    </source>
</evidence>
<comment type="caution">
    <text evidence="1">The sequence shown here is derived from an EMBL/GenBank/DDBJ whole genome shotgun (WGS) entry which is preliminary data.</text>
</comment>
<dbReference type="Proteomes" id="UP000659388">
    <property type="component" value="Unassembled WGS sequence"/>
</dbReference>
<name>A0A937F3N4_9BACT</name>
<evidence type="ECO:0008006" key="3">
    <source>
        <dbReference type="Google" id="ProtNLM"/>
    </source>
</evidence>
<organism evidence="1 2">
    <name type="scientific">Fulvivirga sediminis</name>
    <dbReference type="NCBI Taxonomy" id="2803949"/>
    <lineage>
        <taxon>Bacteria</taxon>
        <taxon>Pseudomonadati</taxon>
        <taxon>Bacteroidota</taxon>
        <taxon>Cytophagia</taxon>
        <taxon>Cytophagales</taxon>
        <taxon>Fulvivirgaceae</taxon>
        <taxon>Fulvivirga</taxon>
    </lineage>
</organism>
<dbReference type="RefSeq" id="WP_202242306.1">
    <property type="nucleotide sequence ID" value="NZ_JAESIY010000001.1"/>
</dbReference>
<evidence type="ECO:0000313" key="1">
    <source>
        <dbReference type="EMBL" id="MBL3655115.1"/>
    </source>
</evidence>
<dbReference type="AlphaFoldDB" id="A0A937F3N4"/>
<protein>
    <recommendedName>
        <fullName evidence="3">Lipoprotein</fullName>
    </recommendedName>
</protein>
<sequence length="191" mass="22141">MIQQKHLYLFIASLISLLVSCSGKMDKAEYAKWVKDYDHGLHAHIAKGAYIFDLQYLPPEYKWLQEGHGQPMEALPEESPIEYYILKVGFKDHSIDLIKGVSEDKNVWEQRAYYFSYQFQDNISLEQDGKHYPCVMFHFEKAFDLRAERNFVLGFAATHAEKSILVIDSPAFGEETIKITINKEDIPTVDL</sequence>
<keyword evidence="2" id="KW-1185">Reference proteome</keyword>
<gene>
    <name evidence="1" type="ORF">JL102_03175</name>
</gene>
<dbReference type="EMBL" id="JAESIY010000001">
    <property type="protein sequence ID" value="MBL3655115.1"/>
    <property type="molecule type" value="Genomic_DNA"/>
</dbReference>
<dbReference type="PROSITE" id="PS51257">
    <property type="entry name" value="PROKAR_LIPOPROTEIN"/>
    <property type="match status" value="1"/>
</dbReference>
<proteinExistence type="predicted"/>
<accession>A0A937F3N4</accession>